<dbReference type="Proteomes" id="UP000199632">
    <property type="component" value="Unassembled WGS sequence"/>
</dbReference>
<dbReference type="EMBL" id="FNQB01000001">
    <property type="protein sequence ID" value="SDY85404.1"/>
    <property type="molecule type" value="Genomic_DNA"/>
</dbReference>
<proteinExistence type="predicted"/>
<feature type="domain" description="DUF7710" evidence="1">
    <location>
        <begin position="13"/>
        <end position="95"/>
    </location>
</feature>
<reference evidence="3" key="1">
    <citation type="submission" date="2016-10" db="EMBL/GenBank/DDBJ databases">
        <authorList>
            <person name="Varghese N."/>
            <person name="Submissions S."/>
        </authorList>
    </citation>
    <scope>NUCLEOTIDE SEQUENCE [LARGE SCALE GENOMIC DNA]</scope>
    <source>
        <strain evidence="3">DSM 44718</strain>
    </source>
</reference>
<evidence type="ECO:0000259" key="1">
    <source>
        <dbReference type="Pfam" id="PF24819"/>
    </source>
</evidence>
<dbReference type="AlphaFoldDB" id="A0A1H3N9G1"/>
<protein>
    <recommendedName>
        <fullName evidence="1">DUF7710 domain-containing protein</fullName>
    </recommendedName>
</protein>
<evidence type="ECO:0000313" key="2">
    <source>
        <dbReference type="EMBL" id="SDY85404.1"/>
    </source>
</evidence>
<organism evidence="2 3">
    <name type="scientific">Asanoa ishikariensis</name>
    <dbReference type="NCBI Taxonomy" id="137265"/>
    <lineage>
        <taxon>Bacteria</taxon>
        <taxon>Bacillati</taxon>
        <taxon>Actinomycetota</taxon>
        <taxon>Actinomycetes</taxon>
        <taxon>Micromonosporales</taxon>
        <taxon>Micromonosporaceae</taxon>
        <taxon>Asanoa</taxon>
    </lineage>
</organism>
<dbReference type="InterPro" id="IPR056127">
    <property type="entry name" value="DUF7710"/>
</dbReference>
<dbReference type="Pfam" id="PF24819">
    <property type="entry name" value="DUF7710"/>
    <property type="match status" value="1"/>
</dbReference>
<accession>A0A1H3N9G1</accession>
<sequence length="97" mass="10178">MSPDQTSSPVPTVWIFHGEGAPFAAGVFVSRAEGVAWAQRHGVTGQLTEYLVGDGCYDVAVRTATFRPTKPHHGSPGHIAGFSSGGEHVHIVDGLPD</sequence>
<name>A0A1H3N9G1_9ACTN</name>
<keyword evidence="3" id="KW-1185">Reference proteome</keyword>
<evidence type="ECO:0000313" key="3">
    <source>
        <dbReference type="Proteomes" id="UP000199632"/>
    </source>
</evidence>
<gene>
    <name evidence="2" type="ORF">SAMN05421684_1920</name>
</gene>
<dbReference type="RefSeq" id="WP_425304684.1">
    <property type="nucleotide sequence ID" value="NZ_FNQB01000001.1"/>
</dbReference>